<gene>
    <name evidence="4" type="ORF">SEMRO_445_G144610.1</name>
</gene>
<feature type="region of interest" description="Disordered" evidence="2">
    <location>
        <begin position="321"/>
        <end position="342"/>
    </location>
</feature>
<feature type="region of interest" description="Disordered" evidence="2">
    <location>
        <begin position="182"/>
        <end position="204"/>
    </location>
</feature>
<evidence type="ECO:0000313" key="4">
    <source>
        <dbReference type="EMBL" id="CAB9510642.1"/>
    </source>
</evidence>
<feature type="compositionally biased region" description="Basic and acidic residues" evidence="2">
    <location>
        <begin position="997"/>
        <end position="1012"/>
    </location>
</feature>
<feature type="region of interest" description="Disordered" evidence="2">
    <location>
        <begin position="224"/>
        <end position="253"/>
    </location>
</feature>
<evidence type="ECO:0000256" key="2">
    <source>
        <dbReference type="SAM" id="MobiDB-lite"/>
    </source>
</evidence>
<feature type="compositionally biased region" description="Polar residues" evidence="2">
    <location>
        <begin position="241"/>
        <end position="252"/>
    </location>
</feature>
<feature type="region of interest" description="Disordered" evidence="2">
    <location>
        <begin position="1056"/>
        <end position="1085"/>
    </location>
</feature>
<organism evidence="4 5">
    <name type="scientific">Seminavis robusta</name>
    <dbReference type="NCBI Taxonomy" id="568900"/>
    <lineage>
        <taxon>Eukaryota</taxon>
        <taxon>Sar</taxon>
        <taxon>Stramenopiles</taxon>
        <taxon>Ochrophyta</taxon>
        <taxon>Bacillariophyta</taxon>
        <taxon>Bacillariophyceae</taxon>
        <taxon>Bacillariophycidae</taxon>
        <taxon>Naviculales</taxon>
        <taxon>Naviculaceae</taxon>
        <taxon>Seminavis</taxon>
    </lineage>
</organism>
<feature type="transmembrane region" description="Helical" evidence="3">
    <location>
        <begin position="1445"/>
        <end position="1463"/>
    </location>
</feature>
<name>A0A9N8HF99_9STRA</name>
<dbReference type="Proteomes" id="UP001153069">
    <property type="component" value="Unassembled WGS sequence"/>
</dbReference>
<feature type="coiled-coil region" evidence="1">
    <location>
        <begin position="668"/>
        <end position="695"/>
    </location>
</feature>
<evidence type="ECO:0000256" key="3">
    <source>
        <dbReference type="SAM" id="Phobius"/>
    </source>
</evidence>
<evidence type="ECO:0008006" key="6">
    <source>
        <dbReference type="Google" id="ProtNLM"/>
    </source>
</evidence>
<feature type="transmembrane region" description="Helical" evidence="3">
    <location>
        <begin position="1420"/>
        <end position="1439"/>
    </location>
</feature>
<protein>
    <recommendedName>
        <fullName evidence="6">F-box domain-containing protein</fullName>
    </recommendedName>
</protein>
<evidence type="ECO:0000313" key="5">
    <source>
        <dbReference type="Proteomes" id="UP001153069"/>
    </source>
</evidence>
<feature type="transmembrane region" description="Helical" evidence="3">
    <location>
        <begin position="1386"/>
        <end position="1408"/>
    </location>
</feature>
<reference evidence="4" key="1">
    <citation type="submission" date="2020-06" db="EMBL/GenBank/DDBJ databases">
        <authorList>
            <consortium name="Plant Systems Biology data submission"/>
        </authorList>
    </citation>
    <scope>NUCLEOTIDE SEQUENCE</scope>
    <source>
        <strain evidence="4">D6</strain>
    </source>
</reference>
<keyword evidence="3" id="KW-0812">Transmembrane</keyword>
<feature type="transmembrane region" description="Helical" evidence="3">
    <location>
        <begin position="1354"/>
        <end position="1374"/>
    </location>
</feature>
<feature type="transmembrane region" description="Helical" evidence="3">
    <location>
        <begin position="1483"/>
        <end position="1506"/>
    </location>
</feature>
<dbReference type="InterPro" id="IPR036047">
    <property type="entry name" value="F-box-like_dom_sf"/>
</dbReference>
<sequence length="1555" mass="175785">MAEETSRKEPTLDNTTTNTMNIDEDDHYLFPQLDGLSNDNLSWLLSYLSIPDITSVSLVSRRCHVVCRSNTLWKLKFEDRWNIDTVFRLTVSGQNWYRAYQAAYKNPHDLWLFHWNCTFPQDGLVPGRCCIYDNTSNTIVESSEQQQQQKQEEEEDEEDDSHDLCPPCRFFPNHPLKVVQKSLAQKKHQTRQSQKEEEEEEPTLLTEVIAEATDHSLRDFAKTIPKDLPNSENKDKKQQHQDYTPQRAQSAFSHAATFHRTLNTQQYTAAPPRQPSSSSSPACLTPLTDLLFFNVSEEPLSTHFGQQELYHLYQERSLQQDWEQSTRHHHHHQRQNNNNNNHTHEFAKPAHETAHHTWHQVVVTNPDFVRPVVFRISVARPDCFVVFPSEGFLPAGQSAVVTFGVRPLGSLIATAFETINAQRYADPGWMQDLYDEEGPLPCAPFCVRYKYSSVIPCIPARGFVSPHQPQPRHDDDQDDIEPLLGAANTTNHPSVADVCWEQKQMIDYHWSGGESNNNNNSNNNSVVEPHEVRSFCLSAHVNAHYPFAQFLHETLTPFDLTVDPSPSIKRRQQQPSSSLEQHQSSLPMLFFAAPQLYEFYPQSVYPQLQQVQLETEVSHAGHVFRSHRRKCQKCRRNTWGPRLEEMGQAFVLARLDAWKSNQKQEMLLRNCAIIVQTLQEEYQRQEHELSNSASLQQQQQQLSSFDDADRIKVAEKIVAVVVRRQQLLYVVQKMILRYRAATFVVNKLKMRSVLTRLEMLADCLYGINGQEIDVIPYQRIPWRECGTFRYATSSGSVFRPQQALTMDHPEWSLLAKDDDEDMDSFRYLIHTPGKFHLGPQEDPNHLGELVPSESSPYHQRQKGCATDMFMDDPLRGLQSALITIQDPRSVLVHGIYDRVPYPGKVVRRPQLPHIFMNNKYNSNSESDCPAIVRSLLDKAVFYRLQDALGLTHLLPQMSDHSVYRTLSMRRYLRNIPPLGMGRFPLSIDDGSDPTEPMDEKPETPAEKDGKEVIEVSPASLAEETTTSDNRLESSLASLRPFASSRIVALSLPDPVGGSKSVEGAVSPSNSMLSESVRNSGAHRGNARAHVNNAAANDNNNNFGGNMVVGVGAPLFRGPGPRLLNLIWSISAQLGWAVDDGSQIATAVVVNRHLLIGMRWLSLALMAFPLFWTLCARAAHWIPCKPVDYHLEDLPYQLTSEMRFLSELECGGAAVVLFLILLYLGRWCERWTSRDFTRAMLEHISFQTLQSTFLERLLLRYKRRWDEVCPLFLQRLTFIPQWNLRSAGDLFKHICFWRSQDFREHRSVFRAVAGRGLMFWGGRWDDIEIEDHSSRKLLLAAIGALGSFSSTTPHFWMNLLTVFSCSISLGLSMSLHSLEKGVSGGAYGSVGAVLKGLNLVTLVSLSFLLGQLLGSSGGVLFLAEFVVTSISFILGGAGTISASSVESWGCFFCLSSTAFWGYLFGRVALMDGVIRQKRLVRSSLFSTTLLCASLALVAVLWIVVSLWRWNLPQSLMILRPSSASMAKTARGATGASAASGGVARRAAADYAAKHLQ</sequence>
<feature type="region of interest" description="Disordered" evidence="2">
    <location>
        <begin position="983"/>
        <end position="1012"/>
    </location>
</feature>
<comment type="caution">
    <text evidence="4">The sequence shown here is derived from an EMBL/GenBank/DDBJ whole genome shotgun (WGS) entry which is preliminary data.</text>
</comment>
<feature type="compositionally biased region" description="Polar residues" evidence="2">
    <location>
        <begin position="1066"/>
        <end position="1078"/>
    </location>
</feature>
<dbReference type="Gene3D" id="1.20.1280.50">
    <property type="match status" value="1"/>
</dbReference>
<accession>A0A9N8HF99</accession>
<evidence type="ECO:0000256" key="1">
    <source>
        <dbReference type="SAM" id="Coils"/>
    </source>
</evidence>
<dbReference type="OrthoDB" id="46236at2759"/>
<feature type="region of interest" description="Disordered" evidence="2">
    <location>
        <begin position="141"/>
        <end position="165"/>
    </location>
</feature>
<keyword evidence="3" id="KW-0472">Membrane</keyword>
<keyword evidence="1" id="KW-0175">Coiled coil</keyword>
<proteinExistence type="predicted"/>
<feature type="transmembrane region" description="Helical" evidence="3">
    <location>
        <begin position="1201"/>
        <end position="1223"/>
    </location>
</feature>
<dbReference type="SUPFAM" id="SSF81383">
    <property type="entry name" value="F-box domain"/>
    <property type="match status" value="1"/>
</dbReference>
<feature type="compositionally biased region" description="Acidic residues" evidence="2">
    <location>
        <begin position="152"/>
        <end position="161"/>
    </location>
</feature>
<keyword evidence="5" id="KW-1185">Reference proteome</keyword>
<dbReference type="EMBL" id="CAICTM010000444">
    <property type="protein sequence ID" value="CAB9510642.1"/>
    <property type="molecule type" value="Genomic_DNA"/>
</dbReference>
<keyword evidence="3" id="KW-1133">Transmembrane helix</keyword>